<dbReference type="EMBL" id="WTPW01000813">
    <property type="protein sequence ID" value="KAF0477804.1"/>
    <property type="molecule type" value="Genomic_DNA"/>
</dbReference>
<organism evidence="2 3">
    <name type="scientific">Gigaspora margarita</name>
    <dbReference type="NCBI Taxonomy" id="4874"/>
    <lineage>
        <taxon>Eukaryota</taxon>
        <taxon>Fungi</taxon>
        <taxon>Fungi incertae sedis</taxon>
        <taxon>Mucoromycota</taxon>
        <taxon>Glomeromycotina</taxon>
        <taxon>Glomeromycetes</taxon>
        <taxon>Diversisporales</taxon>
        <taxon>Gigasporaceae</taxon>
        <taxon>Gigaspora</taxon>
    </lineage>
</organism>
<comment type="caution">
    <text evidence="2">The sequence shown here is derived from an EMBL/GenBank/DDBJ whole genome shotgun (WGS) entry which is preliminary data.</text>
</comment>
<accession>A0A8H4AC49</accession>
<sequence>MCAVSFSKFLDPLFKEITKKIDGCFWNWGEAYSLASSFRKESYPRKPDFWLLQDINRTIQETVYEEASGSPFAPDQNKIKSDKFKLFDGENLSQQVREVEIVLFQAYETRLKVCIMDQPGFPLFRARKVFDLMIPYRALNDEMFVLEFVHSLWLIRQNIIRNAMKLEKIGQSTRRNMQKAPINPPGTSSGLNINDYPTFPSP</sequence>
<dbReference type="OrthoDB" id="2445949at2759"/>
<keyword evidence="3" id="KW-1185">Reference proteome</keyword>
<name>A0A8H4AC49_GIGMA</name>
<dbReference type="Proteomes" id="UP000439903">
    <property type="component" value="Unassembled WGS sequence"/>
</dbReference>
<dbReference type="AlphaFoldDB" id="A0A8H4AC49"/>
<evidence type="ECO:0000256" key="1">
    <source>
        <dbReference type="SAM" id="MobiDB-lite"/>
    </source>
</evidence>
<protein>
    <submittedName>
        <fullName evidence="2">Uncharacterized protein</fullName>
    </submittedName>
</protein>
<evidence type="ECO:0000313" key="3">
    <source>
        <dbReference type="Proteomes" id="UP000439903"/>
    </source>
</evidence>
<feature type="region of interest" description="Disordered" evidence="1">
    <location>
        <begin position="173"/>
        <end position="202"/>
    </location>
</feature>
<reference evidence="2 3" key="1">
    <citation type="journal article" date="2019" name="Environ. Microbiol.">
        <title>At the nexus of three kingdoms: the genome of the mycorrhizal fungus Gigaspora margarita provides insights into plant, endobacterial and fungal interactions.</title>
        <authorList>
            <person name="Venice F."/>
            <person name="Ghignone S."/>
            <person name="Salvioli di Fossalunga A."/>
            <person name="Amselem J."/>
            <person name="Novero M."/>
            <person name="Xianan X."/>
            <person name="Sedzielewska Toro K."/>
            <person name="Morin E."/>
            <person name="Lipzen A."/>
            <person name="Grigoriev I.V."/>
            <person name="Henrissat B."/>
            <person name="Martin F.M."/>
            <person name="Bonfante P."/>
        </authorList>
    </citation>
    <scope>NUCLEOTIDE SEQUENCE [LARGE SCALE GENOMIC DNA]</scope>
    <source>
        <strain evidence="2 3">BEG34</strain>
    </source>
</reference>
<gene>
    <name evidence="2" type="ORF">F8M41_024181</name>
</gene>
<evidence type="ECO:0000313" key="2">
    <source>
        <dbReference type="EMBL" id="KAF0477804.1"/>
    </source>
</evidence>
<proteinExistence type="predicted"/>